<comment type="caution">
    <text evidence="1">The sequence shown here is derived from an EMBL/GenBank/DDBJ whole genome shotgun (WGS) entry which is preliminary data.</text>
</comment>
<dbReference type="PATRIC" id="fig|1454004.3.peg.3328"/>
<dbReference type="EMBL" id="JEMY01000044">
    <property type="protein sequence ID" value="EXI86445.1"/>
    <property type="molecule type" value="Genomic_DNA"/>
</dbReference>
<accession>A0A011QBH7</accession>
<evidence type="ECO:0000313" key="1">
    <source>
        <dbReference type="EMBL" id="EXI86445.1"/>
    </source>
</evidence>
<keyword evidence="2" id="KW-1185">Reference proteome</keyword>
<sequence length="54" mass="5644">MSAGSGHEHYEGHRGGEHADFSQHRVFVLLSAGAENLVKIAALHQSTAAMASAT</sequence>
<reference evidence="1" key="1">
    <citation type="submission" date="2014-02" db="EMBL/GenBank/DDBJ databases">
        <title>Expanding our view of genomic diversity in Candidatus Accumulibacter clades.</title>
        <authorList>
            <person name="Skennerton C.T."/>
            <person name="Barr J.J."/>
            <person name="Slater F.R."/>
            <person name="Bond P.L."/>
            <person name="Tyson G.W."/>
        </authorList>
    </citation>
    <scope>NUCLEOTIDE SEQUENCE [LARGE SCALE GENOMIC DNA]</scope>
</reference>
<protein>
    <submittedName>
        <fullName evidence="1">Uncharacterized protein</fullName>
    </submittedName>
</protein>
<dbReference type="Proteomes" id="UP000022141">
    <property type="component" value="Unassembled WGS sequence"/>
</dbReference>
<dbReference type="AlphaFoldDB" id="A0A011QBH7"/>
<name>A0A011QBH7_ACCRE</name>
<organism evidence="1 2">
    <name type="scientific">Accumulibacter regalis</name>
    <dbReference type="NCBI Taxonomy" id="522306"/>
    <lineage>
        <taxon>Bacteria</taxon>
        <taxon>Pseudomonadati</taxon>
        <taxon>Pseudomonadota</taxon>
        <taxon>Betaproteobacteria</taxon>
        <taxon>Candidatus Accumulibacter</taxon>
    </lineage>
</organism>
<proteinExistence type="predicted"/>
<gene>
    <name evidence="1" type="ORF">AW11_03225</name>
</gene>
<evidence type="ECO:0000313" key="2">
    <source>
        <dbReference type="Proteomes" id="UP000022141"/>
    </source>
</evidence>